<evidence type="ECO:0000313" key="3">
    <source>
        <dbReference type="EMBL" id="AEF02274.1"/>
    </source>
</evidence>
<dbReference type="Gene3D" id="3.60.10.10">
    <property type="entry name" value="Endonuclease/exonuclease/phosphatase"/>
    <property type="match status" value="1"/>
</dbReference>
<reference evidence="3 4" key="1">
    <citation type="journal article" date="2011" name="J. Bacteriol.">
        <title>Complete genome sequence of the polycyclic aromatic hydrocarbon-degrading bacterium Alteromonas sp. strain SN2.</title>
        <authorList>
            <person name="Jin H.M."/>
            <person name="Jeong H."/>
            <person name="Moon E.J."/>
            <person name="Math R.K."/>
            <person name="Lee K."/>
            <person name="Kim H.J."/>
            <person name="Jeon C.O."/>
            <person name="Oh T.K."/>
            <person name="Kim J.F."/>
        </authorList>
    </citation>
    <scope>NUCLEOTIDE SEQUENCE [LARGE SCALE GENOMIC DNA]</scope>
    <source>
        <strain evidence="4">JCM 17741 / KACC 18427 / KCTC 11700BP / SN2</strain>
    </source>
</reference>
<dbReference type="Proteomes" id="UP000000683">
    <property type="component" value="Chromosome"/>
</dbReference>
<keyword evidence="3" id="KW-0540">Nuclease</keyword>
<feature type="transmembrane region" description="Helical" evidence="1">
    <location>
        <begin position="34"/>
        <end position="55"/>
    </location>
</feature>
<feature type="domain" description="Endonuclease/exonuclease/phosphatase" evidence="2">
    <location>
        <begin position="238"/>
        <end position="311"/>
    </location>
</feature>
<keyword evidence="1" id="KW-1133">Transmembrane helix</keyword>
<dbReference type="SUPFAM" id="SSF56219">
    <property type="entry name" value="DNase I-like"/>
    <property type="match status" value="1"/>
</dbReference>
<protein>
    <submittedName>
        <fullName evidence="3">Endonuclease/exonuclease/phosphatase family protein</fullName>
    </submittedName>
</protein>
<dbReference type="AlphaFoldDB" id="F5ZC36"/>
<dbReference type="HOGENOM" id="CLU_859542_0_0_6"/>
<gene>
    <name evidence="3" type="ordered locus">ambt_03620</name>
</gene>
<keyword evidence="3" id="KW-0378">Hydrolase</keyword>
<dbReference type="KEGG" id="alt:ambt_03620"/>
<sequence>MITSMMSIITFFSSLLVLLYLVGMHFQPISDHPISYFLEYVPDYILVILAAPILFTKMRFKYWVFCFFLLMILISSPFQLNLLKGSEESLKYDTLNIASFNVAQRVDEAVLYAWFRHHDIDILFIQEARDKQLDAAEENDLYSSCKPRLCVLSKYPIEDYETIDRRALEEWGLFASLHSILVGKKKVFLMNTHFASISNFGFEFSSLNGFLSKMILFKESKAIEFGLVKSMLSSFVYDEHFIIAGDFNITDRNPQYKKYWGNFENLFREVGFGYGSTRIHPWLSPRIDHVLISNKLKANKALVGNDLGSDHLPILGNISLLDE</sequence>
<keyword evidence="1" id="KW-0472">Membrane</keyword>
<proteinExistence type="predicted"/>
<name>F5ZC36_ALTNA</name>
<evidence type="ECO:0000259" key="2">
    <source>
        <dbReference type="Pfam" id="PF03372"/>
    </source>
</evidence>
<dbReference type="GO" id="GO:0004519">
    <property type="term" value="F:endonuclease activity"/>
    <property type="evidence" value="ECO:0007669"/>
    <property type="project" value="UniProtKB-KW"/>
</dbReference>
<dbReference type="InterPro" id="IPR036691">
    <property type="entry name" value="Endo/exonu/phosph_ase_sf"/>
</dbReference>
<organism evidence="3 4">
    <name type="scientific">Alteromonas naphthalenivorans</name>
    <dbReference type="NCBI Taxonomy" id="715451"/>
    <lineage>
        <taxon>Bacteria</taxon>
        <taxon>Pseudomonadati</taxon>
        <taxon>Pseudomonadota</taxon>
        <taxon>Gammaproteobacteria</taxon>
        <taxon>Alteromonadales</taxon>
        <taxon>Alteromonadaceae</taxon>
        <taxon>Alteromonas/Salinimonas group</taxon>
        <taxon>Alteromonas</taxon>
    </lineage>
</organism>
<dbReference type="Pfam" id="PF03372">
    <property type="entry name" value="Exo_endo_phos"/>
    <property type="match status" value="1"/>
</dbReference>
<evidence type="ECO:0000313" key="4">
    <source>
        <dbReference type="Proteomes" id="UP000000683"/>
    </source>
</evidence>
<keyword evidence="3" id="KW-0255">Endonuclease</keyword>
<evidence type="ECO:0000256" key="1">
    <source>
        <dbReference type="SAM" id="Phobius"/>
    </source>
</evidence>
<keyword evidence="1" id="KW-0812">Transmembrane</keyword>
<dbReference type="EMBL" id="CP002339">
    <property type="protein sequence ID" value="AEF02274.1"/>
    <property type="molecule type" value="Genomic_DNA"/>
</dbReference>
<accession>F5ZC36</accession>
<feature type="transmembrane region" description="Helical" evidence="1">
    <location>
        <begin position="62"/>
        <end position="80"/>
    </location>
</feature>
<keyword evidence="4" id="KW-1185">Reference proteome</keyword>
<dbReference type="InterPro" id="IPR005135">
    <property type="entry name" value="Endo/exonuclease/phosphatase"/>
</dbReference>
<dbReference type="GO" id="GO:0004527">
    <property type="term" value="F:exonuclease activity"/>
    <property type="evidence" value="ECO:0007669"/>
    <property type="project" value="UniProtKB-KW"/>
</dbReference>
<dbReference type="eggNOG" id="COG3021">
    <property type="taxonomic scope" value="Bacteria"/>
</dbReference>